<evidence type="ECO:0000313" key="1">
    <source>
        <dbReference type="EMBL" id="KAK3758906.1"/>
    </source>
</evidence>
<evidence type="ECO:0000313" key="2">
    <source>
        <dbReference type="Proteomes" id="UP001283361"/>
    </source>
</evidence>
<protein>
    <submittedName>
        <fullName evidence="1">Uncharacterized protein</fullName>
    </submittedName>
</protein>
<reference evidence="1" key="1">
    <citation type="journal article" date="2023" name="G3 (Bethesda)">
        <title>A reference genome for the long-term kleptoplast-retaining sea slug Elysia crispata morphotype clarki.</title>
        <authorList>
            <person name="Eastman K.E."/>
            <person name="Pendleton A.L."/>
            <person name="Shaikh M.A."/>
            <person name="Suttiyut T."/>
            <person name="Ogas R."/>
            <person name="Tomko P."/>
            <person name="Gavelis G."/>
            <person name="Widhalm J.R."/>
            <person name="Wisecaver J.H."/>
        </authorList>
    </citation>
    <scope>NUCLEOTIDE SEQUENCE</scope>
    <source>
        <strain evidence="1">ECLA1</strain>
    </source>
</reference>
<proteinExistence type="predicted"/>
<dbReference type="Proteomes" id="UP001283361">
    <property type="component" value="Unassembled WGS sequence"/>
</dbReference>
<comment type="caution">
    <text evidence="1">The sequence shown here is derived from an EMBL/GenBank/DDBJ whole genome shotgun (WGS) entry which is preliminary data.</text>
</comment>
<sequence length="131" mass="14603">MCVNCKHRETLGSSELEALEGQAYIFHRRASDEMKKEVKECVCVCVCGGEGHVRGLLVVMVTVTVTISRHSLSCHPWSISPLTIVRHLKVSQSMLPGPVPGRGKKLVWPNSQHTRDREDCLVIPLIDFTPD</sequence>
<accession>A0AAE0YYL6</accession>
<keyword evidence="2" id="KW-1185">Reference proteome</keyword>
<gene>
    <name evidence="1" type="ORF">RRG08_033166</name>
</gene>
<dbReference type="EMBL" id="JAWDGP010005190">
    <property type="protein sequence ID" value="KAK3758906.1"/>
    <property type="molecule type" value="Genomic_DNA"/>
</dbReference>
<organism evidence="1 2">
    <name type="scientific">Elysia crispata</name>
    <name type="common">lettuce slug</name>
    <dbReference type="NCBI Taxonomy" id="231223"/>
    <lineage>
        <taxon>Eukaryota</taxon>
        <taxon>Metazoa</taxon>
        <taxon>Spiralia</taxon>
        <taxon>Lophotrochozoa</taxon>
        <taxon>Mollusca</taxon>
        <taxon>Gastropoda</taxon>
        <taxon>Heterobranchia</taxon>
        <taxon>Euthyneura</taxon>
        <taxon>Panpulmonata</taxon>
        <taxon>Sacoglossa</taxon>
        <taxon>Placobranchoidea</taxon>
        <taxon>Plakobranchidae</taxon>
        <taxon>Elysia</taxon>
    </lineage>
</organism>
<dbReference type="AlphaFoldDB" id="A0AAE0YYL6"/>
<name>A0AAE0YYL6_9GAST</name>